<dbReference type="Proteomes" id="UP001372338">
    <property type="component" value="Unassembled WGS sequence"/>
</dbReference>
<reference evidence="2 3" key="1">
    <citation type="submission" date="2024-01" db="EMBL/GenBank/DDBJ databases">
        <title>The genomes of 5 underutilized Papilionoideae crops provide insights into root nodulation and disease resistanc.</title>
        <authorList>
            <person name="Yuan L."/>
        </authorList>
    </citation>
    <scope>NUCLEOTIDE SEQUENCE [LARGE SCALE GENOMIC DNA]</scope>
    <source>
        <strain evidence="2">ZHUSHIDOU_FW_LH</strain>
        <tissue evidence="2">Leaf</tissue>
    </source>
</reference>
<accession>A0AAN9EA30</accession>
<feature type="compositionally biased region" description="Gly residues" evidence="1">
    <location>
        <begin position="101"/>
        <end position="111"/>
    </location>
</feature>
<gene>
    <name evidence="2" type="ORF">RIF29_35555</name>
</gene>
<feature type="compositionally biased region" description="Gly residues" evidence="1">
    <location>
        <begin position="118"/>
        <end position="128"/>
    </location>
</feature>
<dbReference type="AlphaFoldDB" id="A0AAN9EA30"/>
<feature type="region of interest" description="Disordered" evidence="1">
    <location>
        <begin position="101"/>
        <end position="145"/>
    </location>
</feature>
<evidence type="ECO:0000313" key="2">
    <source>
        <dbReference type="EMBL" id="KAK7251935.1"/>
    </source>
</evidence>
<keyword evidence="3" id="KW-1185">Reference proteome</keyword>
<organism evidence="2 3">
    <name type="scientific">Crotalaria pallida</name>
    <name type="common">Smooth rattlebox</name>
    <name type="synonym">Crotalaria striata</name>
    <dbReference type="NCBI Taxonomy" id="3830"/>
    <lineage>
        <taxon>Eukaryota</taxon>
        <taxon>Viridiplantae</taxon>
        <taxon>Streptophyta</taxon>
        <taxon>Embryophyta</taxon>
        <taxon>Tracheophyta</taxon>
        <taxon>Spermatophyta</taxon>
        <taxon>Magnoliopsida</taxon>
        <taxon>eudicotyledons</taxon>
        <taxon>Gunneridae</taxon>
        <taxon>Pentapetalae</taxon>
        <taxon>rosids</taxon>
        <taxon>fabids</taxon>
        <taxon>Fabales</taxon>
        <taxon>Fabaceae</taxon>
        <taxon>Papilionoideae</taxon>
        <taxon>50 kb inversion clade</taxon>
        <taxon>genistoids sensu lato</taxon>
        <taxon>core genistoids</taxon>
        <taxon>Crotalarieae</taxon>
        <taxon>Crotalaria</taxon>
    </lineage>
</organism>
<comment type="caution">
    <text evidence="2">The sequence shown here is derived from an EMBL/GenBank/DDBJ whole genome shotgun (WGS) entry which is preliminary data.</text>
</comment>
<evidence type="ECO:0000313" key="3">
    <source>
        <dbReference type="Proteomes" id="UP001372338"/>
    </source>
</evidence>
<feature type="region of interest" description="Disordered" evidence="1">
    <location>
        <begin position="1"/>
        <end position="32"/>
    </location>
</feature>
<evidence type="ECO:0000256" key="1">
    <source>
        <dbReference type="SAM" id="MobiDB-lite"/>
    </source>
</evidence>
<proteinExistence type="predicted"/>
<dbReference type="EMBL" id="JAYWIO010000007">
    <property type="protein sequence ID" value="KAK7251935.1"/>
    <property type="molecule type" value="Genomic_DNA"/>
</dbReference>
<protein>
    <submittedName>
        <fullName evidence="2">Uncharacterized protein</fullName>
    </submittedName>
</protein>
<feature type="compositionally biased region" description="Basic and acidic residues" evidence="1">
    <location>
        <begin position="19"/>
        <end position="29"/>
    </location>
</feature>
<name>A0AAN9EA30_CROPI</name>
<sequence>MAQQQQQRRDDFTTQECNHGGDDDQKKAEQFGTGGVAAVSDVTQYTYYETTVATRYGAPPVAGVPAGAFAAMPNYGTISGAAAYYDPAAYGTAGFAGVGAGTGGGGGGGQWGQEANMDGGGGGGGGQWGQDAPTRGESGGGGDDN</sequence>